<protein>
    <submittedName>
        <fullName evidence="1">Uncharacterized protein</fullName>
    </submittedName>
</protein>
<reference evidence="1 3" key="1">
    <citation type="submission" date="2016-11" db="EMBL/GenBank/DDBJ databases">
        <authorList>
            <person name="Jaros S."/>
            <person name="Januszkiewicz K."/>
            <person name="Wedrychowicz H."/>
        </authorList>
    </citation>
    <scope>NUCLEOTIDE SEQUENCE [LARGE SCALE GENOMIC DNA]</scope>
    <source>
        <strain evidence="1 3">DSM 784</strain>
    </source>
</reference>
<evidence type="ECO:0000313" key="4">
    <source>
        <dbReference type="Proteomes" id="UP001326715"/>
    </source>
</evidence>
<sequence>MVVNIQEVNDPRVREKIIEHDELGGVLGIFVYSISANYEGKMPAEYEAHMMVARQTMAKIIYNWNLHINKVAPKGQRENIPNLPVLNYKMLDESGTKIDLETFLGPCFDVDKMKPIVRGELGNDTMNSYFYYDGEETPADVLYMHTRPDDGVHGAFIYALIEPPYSMKFEQSILKKGAYVLDFINFFFDDLHQLEIYTWSTDCSNFFDSGKEWWGTYFWTVYNPVKNRYIGIVGSSTD</sequence>
<evidence type="ECO:0000313" key="2">
    <source>
        <dbReference type="EMBL" id="WQG91282.1"/>
    </source>
</evidence>
<dbReference type="EMBL" id="FPIZ01000002">
    <property type="protein sequence ID" value="SFW28226.1"/>
    <property type="molecule type" value="Genomic_DNA"/>
</dbReference>
<proteinExistence type="predicted"/>
<gene>
    <name evidence="1" type="ORF">SAMN05661012_00999</name>
    <name evidence="2" type="ORF">SR876_07210</name>
</gene>
<organism evidence="1 3">
    <name type="scientific">Chitinophaga sancti</name>
    <dbReference type="NCBI Taxonomy" id="1004"/>
    <lineage>
        <taxon>Bacteria</taxon>
        <taxon>Pseudomonadati</taxon>
        <taxon>Bacteroidota</taxon>
        <taxon>Chitinophagia</taxon>
        <taxon>Chitinophagales</taxon>
        <taxon>Chitinophagaceae</taxon>
        <taxon>Chitinophaga</taxon>
    </lineage>
</organism>
<dbReference type="Proteomes" id="UP000183788">
    <property type="component" value="Unassembled WGS sequence"/>
</dbReference>
<dbReference type="RefSeq" id="WP_072357481.1">
    <property type="nucleotide sequence ID" value="NZ_CBHWAX010000215.1"/>
</dbReference>
<dbReference type="STRING" id="1004.SAMN05661012_00999"/>
<name>A0A1K1MYI0_9BACT</name>
<reference evidence="2 4" key="2">
    <citation type="submission" date="2023-11" db="EMBL/GenBank/DDBJ databases">
        <title>MicrobeMod: A computational toolkit for identifying prokaryotic methylation and restriction-modification with nanopore sequencing.</title>
        <authorList>
            <person name="Crits-Christoph A."/>
            <person name="Kang S.C."/>
            <person name="Lee H."/>
            <person name="Ostrov N."/>
        </authorList>
    </citation>
    <scope>NUCLEOTIDE SEQUENCE [LARGE SCALE GENOMIC DNA]</scope>
    <source>
        <strain evidence="2 4">ATCC 23090</strain>
    </source>
</reference>
<dbReference type="EMBL" id="CP140154">
    <property type="protein sequence ID" value="WQG91282.1"/>
    <property type="molecule type" value="Genomic_DNA"/>
</dbReference>
<evidence type="ECO:0000313" key="3">
    <source>
        <dbReference type="Proteomes" id="UP000183788"/>
    </source>
</evidence>
<accession>A0A1K1MYI0</accession>
<dbReference type="OrthoDB" id="7596169at2"/>
<dbReference type="AlphaFoldDB" id="A0A1K1MYI0"/>
<dbReference type="Proteomes" id="UP001326715">
    <property type="component" value="Chromosome"/>
</dbReference>
<evidence type="ECO:0000313" key="1">
    <source>
        <dbReference type="EMBL" id="SFW28226.1"/>
    </source>
</evidence>
<keyword evidence="4" id="KW-1185">Reference proteome</keyword>